<dbReference type="PANTHER" id="PTHR12461">
    <property type="entry name" value="HYPOXIA-INDUCIBLE FACTOR 1 ALPHA INHIBITOR-RELATED"/>
    <property type="match status" value="1"/>
</dbReference>
<organism evidence="2 3">
    <name type="scientific">Pontixanthobacter rizhaonensis</name>
    <dbReference type="NCBI Taxonomy" id="2730337"/>
    <lineage>
        <taxon>Bacteria</taxon>
        <taxon>Pseudomonadati</taxon>
        <taxon>Pseudomonadota</taxon>
        <taxon>Alphaproteobacteria</taxon>
        <taxon>Sphingomonadales</taxon>
        <taxon>Erythrobacteraceae</taxon>
        <taxon>Pontixanthobacter</taxon>
    </lineage>
</organism>
<evidence type="ECO:0000259" key="1">
    <source>
        <dbReference type="PROSITE" id="PS51184"/>
    </source>
</evidence>
<evidence type="ECO:0000313" key="2">
    <source>
        <dbReference type="EMBL" id="NMW30463.1"/>
    </source>
</evidence>
<dbReference type="AlphaFoldDB" id="A0A848QIG6"/>
<dbReference type="InterPro" id="IPR014710">
    <property type="entry name" value="RmlC-like_jellyroll"/>
</dbReference>
<dbReference type="InterPro" id="IPR003347">
    <property type="entry name" value="JmjC_dom"/>
</dbReference>
<protein>
    <submittedName>
        <fullName evidence="2">Cupin-like domain-containing protein</fullName>
    </submittedName>
</protein>
<comment type="caution">
    <text evidence="2">The sequence shown here is derived from an EMBL/GenBank/DDBJ whole genome shotgun (WGS) entry which is preliminary data.</text>
</comment>
<dbReference type="SMART" id="SM00558">
    <property type="entry name" value="JmjC"/>
    <property type="match status" value="1"/>
</dbReference>
<dbReference type="PANTHER" id="PTHR12461:SF105">
    <property type="entry name" value="HYPOXIA-INDUCIBLE FACTOR 1-ALPHA INHIBITOR"/>
    <property type="match status" value="1"/>
</dbReference>
<gene>
    <name evidence="2" type="ORF">HKD42_00080</name>
</gene>
<dbReference type="InterPro" id="IPR041667">
    <property type="entry name" value="Cupin_8"/>
</dbReference>
<keyword evidence="3" id="KW-1185">Reference proteome</keyword>
<feature type="domain" description="JmjC" evidence="1">
    <location>
        <begin position="119"/>
        <end position="272"/>
    </location>
</feature>
<sequence length="336" mass="37383">MDASSPPQPVVEHAIASQSEFADIRAGNIPVVSRGLALNWPSVQAAIDGDEAFARHVTNGASREPINAIVAGHEEQGRFFYNETLTKFNFVSGRGTWADFVGDLMRLRSDPRPPSMAVQSTPVDSIIAGFSQHNRLDMLTHVEPRIWLGNAIRVAPHYDVKENVAVCVAGQRRFTLFPPEQTPNLYPGPFEKTPAGTPVSMVDPHNPDLEKYPRYSEAWPHALQVTLEPGDAIYIPYCWWHGVESLSPVSCLINYWWNDAHPALAGPYDALLHALAAFRHLPPEQRNVWQMMLNHYVFEDNGDPSAHLPDHAKGILAPASPELLAQMRQMLRGIVK</sequence>
<name>A0A848QIG6_9SPHN</name>
<dbReference type="Pfam" id="PF13621">
    <property type="entry name" value="Cupin_8"/>
    <property type="match status" value="1"/>
</dbReference>
<dbReference type="Proteomes" id="UP000561181">
    <property type="component" value="Unassembled WGS sequence"/>
</dbReference>
<dbReference type="EMBL" id="JABCRE010000002">
    <property type="protein sequence ID" value="NMW30463.1"/>
    <property type="molecule type" value="Genomic_DNA"/>
</dbReference>
<dbReference type="RefSeq" id="WP_170009170.1">
    <property type="nucleotide sequence ID" value="NZ_JABCRE010000002.1"/>
</dbReference>
<evidence type="ECO:0000313" key="3">
    <source>
        <dbReference type="Proteomes" id="UP000561181"/>
    </source>
</evidence>
<reference evidence="2 3" key="1">
    <citation type="submission" date="2020-04" db="EMBL/GenBank/DDBJ databases">
        <authorList>
            <person name="Liu A."/>
        </authorList>
    </citation>
    <scope>NUCLEOTIDE SEQUENCE [LARGE SCALE GENOMIC DNA]</scope>
    <source>
        <strain evidence="2 3">RZ02</strain>
    </source>
</reference>
<accession>A0A848QIG6</accession>
<dbReference type="PROSITE" id="PS51184">
    <property type="entry name" value="JMJC"/>
    <property type="match status" value="1"/>
</dbReference>
<dbReference type="SUPFAM" id="SSF51197">
    <property type="entry name" value="Clavaminate synthase-like"/>
    <property type="match status" value="1"/>
</dbReference>
<dbReference type="Gene3D" id="2.60.120.10">
    <property type="entry name" value="Jelly Rolls"/>
    <property type="match status" value="1"/>
</dbReference>
<proteinExistence type="predicted"/>